<proteinExistence type="predicted"/>
<gene>
    <name evidence="2" type="ORF">CPOL0286_LOCUS2305</name>
</gene>
<feature type="region of interest" description="Disordered" evidence="1">
    <location>
        <begin position="1"/>
        <end position="72"/>
    </location>
</feature>
<evidence type="ECO:0000256" key="1">
    <source>
        <dbReference type="SAM" id="MobiDB-lite"/>
    </source>
</evidence>
<sequence>MNHAHRTHSAHPSIYTHNHDSGRATPKMRSHASPVQLQACSGGDGPIAPRVPCGQGAVTGSRPRARVGVGQRRASCSARTAAARRARRSRGAYATAIWAVAPPTKLRESPGGSSSSKCA</sequence>
<evidence type="ECO:0000313" key="2">
    <source>
        <dbReference type="EMBL" id="CAE2196951.1"/>
    </source>
</evidence>
<protein>
    <submittedName>
        <fullName evidence="2">Uncharacterized protein</fullName>
    </submittedName>
</protein>
<dbReference type="AlphaFoldDB" id="A0A7S4HEN9"/>
<dbReference type="EMBL" id="HBKO01004780">
    <property type="protein sequence ID" value="CAE2196951.1"/>
    <property type="molecule type" value="Transcribed_RNA"/>
</dbReference>
<name>A0A7S4HEN9_9EUKA</name>
<reference evidence="2" key="1">
    <citation type="submission" date="2021-01" db="EMBL/GenBank/DDBJ databases">
        <authorList>
            <person name="Corre E."/>
            <person name="Pelletier E."/>
            <person name="Niang G."/>
            <person name="Scheremetjew M."/>
            <person name="Finn R."/>
            <person name="Kale V."/>
            <person name="Holt S."/>
            <person name="Cochrane G."/>
            <person name="Meng A."/>
            <person name="Brown T."/>
            <person name="Cohen L."/>
        </authorList>
    </citation>
    <scope>NUCLEOTIDE SEQUENCE</scope>
    <source>
        <strain evidence="2">UIO037</strain>
    </source>
</reference>
<accession>A0A7S4HEN9</accession>
<organism evidence="2">
    <name type="scientific">Prymnesium polylepis</name>
    <dbReference type="NCBI Taxonomy" id="72548"/>
    <lineage>
        <taxon>Eukaryota</taxon>
        <taxon>Haptista</taxon>
        <taxon>Haptophyta</taxon>
        <taxon>Prymnesiophyceae</taxon>
        <taxon>Prymnesiales</taxon>
        <taxon>Prymnesiaceae</taxon>
        <taxon>Prymnesium</taxon>
    </lineage>
</organism>